<organism evidence="1 2">
    <name type="scientific">Cohnella candidum</name>
    <dbReference type="NCBI Taxonomy" id="2674991"/>
    <lineage>
        <taxon>Bacteria</taxon>
        <taxon>Bacillati</taxon>
        <taxon>Bacillota</taxon>
        <taxon>Bacilli</taxon>
        <taxon>Bacillales</taxon>
        <taxon>Paenibacillaceae</taxon>
        <taxon>Cohnella</taxon>
    </lineage>
</organism>
<evidence type="ECO:0000313" key="2">
    <source>
        <dbReference type="Proteomes" id="UP000269097"/>
    </source>
</evidence>
<dbReference type="InterPro" id="IPR018763">
    <property type="entry name" value="DUF2334"/>
</dbReference>
<dbReference type="SUPFAM" id="SSF88713">
    <property type="entry name" value="Glycoside hydrolase/deacetylase"/>
    <property type="match status" value="1"/>
</dbReference>
<gene>
    <name evidence="1" type="ORF">EAV92_06515</name>
</gene>
<proteinExistence type="predicted"/>
<reference evidence="1 2" key="1">
    <citation type="submission" date="2018-10" db="EMBL/GenBank/DDBJ databases">
        <title>Genome Sequence of Cohnella sp.</title>
        <authorList>
            <person name="Srinivasan S."/>
            <person name="Kim M.K."/>
        </authorList>
    </citation>
    <scope>NUCLEOTIDE SEQUENCE [LARGE SCALE GENOMIC DNA]</scope>
    <source>
        <strain evidence="1 2">18JY8-7</strain>
    </source>
</reference>
<accession>A0A3G3JVI3</accession>
<dbReference type="Proteomes" id="UP000269097">
    <property type="component" value="Chromosome"/>
</dbReference>
<dbReference type="EMBL" id="CP033433">
    <property type="protein sequence ID" value="AYQ72250.1"/>
    <property type="molecule type" value="Genomic_DNA"/>
</dbReference>
<protein>
    <submittedName>
        <fullName evidence="1">DUF2334 domain-containing protein</fullName>
    </submittedName>
</protein>
<evidence type="ECO:0000313" key="1">
    <source>
        <dbReference type="EMBL" id="AYQ72250.1"/>
    </source>
</evidence>
<dbReference type="KEGG" id="coh:EAV92_06515"/>
<dbReference type="GO" id="GO:0005975">
    <property type="term" value="P:carbohydrate metabolic process"/>
    <property type="evidence" value="ECO:0007669"/>
    <property type="project" value="InterPro"/>
</dbReference>
<dbReference type="InterPro" id="IPR011330">
    <property type="entry name" value="Glyco_hydro/deAcase_b/a-brl"/>
</dbReference>
<keyword evidence="2" id="KW-1185">Reference proteome</keyword>
<sequence>MAVRKALIRLEDLGPGGHYESPEEQRKLGAVTDLLYAEAIPFHAAVISRFVDPGKRIDRTIAAPQDAVSARFLSLLHRWSAMGASLGMHGYTHQFGASVSGEGYEFAYPGCNEDCPPDAAAYTLGRFRAACVSFLAAGLRPDWFETPHYAASASQRKILEACSCVIYEDNPAAPGSRKVTVAASRSRIGNTYYVPTPLSYVGGASVERDVVRIIRETENYGDDDLASFFFHPFLEFPYIRLQDDGRVLYAEDSPLRQITGAMKAMGRRFVTVHVSKNLFTMS</sequence>
<dbReference type="Pfam" id="PF10096">
    <property type="entry name" value="DUF2334"/>
    <property type="match status" value="1"/>
</dbReference>
<dbReference type="AlphaFoldDB" id="A0A3G3JVI3"/>
<name>A0A3G3JVI3_9BACL</name>